<evidence type="ECO:0000313" key="3">
    <source>
        <dbReference type="Proteomes" id="UP001562425"/>
    </source>
</evidence>
<dbReference type="Proteomes" id="UP001562425">
    <property type="component" value="Unassembled WGS sequence"/>
</dbReference>
<keyword evidence="1" id="KW-0732">Signal</keyword>
<evidence type="ECO:0008006" key="4">
    <source>
        <dbReference type="Google" id="ProtNLM"/>
    </source>
</evidence>
<accession>A0ABD1D4P2</accession>
<keyword evidence="3" id="KW-1185">Reference proteome</keyword>
<organism evidence="2 3">
    <name type="scientific">Culex pipiens pipiens</name>
    <name type="common">Northern house mosquito</name>
    <dbReference type="NCBI Taxonomy" id="38569"/>
    <lineage>
        <taxon>Eukaryota</taxon>
        <taxon>Metazoa</taxon>
        <taxon>Ecdysozoa</taxon>
        <taxon>Arthropoda</taxon>
        <taxon>Hexapoda</taxon>
        <taxon>Insecta</taxon>
        <taxon>Pterygota</taxon>
        <taxon>Neoptera</taxon>
        <taxon>Endopterygota</taxon>
        <taxon>Diptera</taxon>
        <taxon>Nematocera</taxon>
        <taxon>Culicoidea</taxon>
        <taxon>Culicidae</taxon>
        <taxon>Culicinae</taxon>
        <taxon>Culicini</taxon>
        <taxon>Culex</taxon>
        <taxon>Culex</taxon>
    </lineage>
</organism>
<reference evidence="2 3" key="1">
    <citation type="submission" date="2024-05" db="EMBL/GenBank/DDBJ databases">
        <title>Culex pipiens pipiens assembly and annotation.</title>
        <authorList>
            <person name="Alout H."/>
            <person name="Durand T."/>
        </authorList>
    </citation>
    <scope>NUCLEOTIDE SEQUENCE [LARGE SCALE GENOMIC DNA]</scope>
    <source>
        <strain evidence="2">HA-2024</strain>
        <tissue evidence="2">Whole body</tissue>
    </source>
</reference>
<feature type="chain" id="PRO_5044748714" description="Cuticular protein" evidence="1">
    <location>
        <begin position="20"/>
        <end position="226"/>
    </location>
</feature>
<comment type="caution">
    <text evidence="2">The sequence shown here is derived from an EMBL/GenBank/DDBJ whole genome shotgun (WGS) entry which is preliminary data.</text>
</comment>
<name>A0ABD1D4P2_CULPP</name>
<evidence type="ECO:0000313" key="2">
    <source>
        <dbReference type="EMBL" id="KAL1394581.1"/>
    </source>
</evidence>
<protein>
    <recommendedName>
        <fullName evidence="4">Cuticular protein</fullName>
    </recommendedName>
</protein>
<gene>
    <name evidence="2" type="ORF">pipiens_011859</name>
</gene>
<proteinExistence type="predicted"/>
<evidence type="ECO:0000256" key="1">
    <source>
        <dbReference type="SAM" id="SignalP"/>
    </source>
</evidence>
<dbReference type="AlphaFoldDB" id="A0ABD1D4P2"/>
<feature type="signal peptide" evidence="1">
    <location>
        <begin position="1"/>
        <end position="19"/>
    </location>
</feature>
<sequence length="226" mass="25633">MKALFVLGIVLALNTCSLADESSQNDIQKRNGGEQSLPAFNYPYMRQTTVNHEPRGDTLNDIAHGYQQQQSDWEVQKVQAQALRFQGSPQYQHSSKITTCIDSNNQSTTITSTISNSMPLQQSQHYQHQYQQPPAILYQPVVTQYQKPQLLPAHKVVYPVPVQMRPPPPQPAVAKKVQPPIYVEKHIMYHHVPKPVAVPIQPGKPMPVMQVIIREDGNHKKMPFWG</sequence>
<dbReference type="EMBL" id="JBEHCU010007543">
    <property type="protein sequence ID" value="KAL1394581.1"/>
    <property type="molecule type" value="Genomic_DNA"/>
</dbReference>